<gene>
    <name evidence="2" type="ORF">AXG93_3340s1010</name>
</gene>
<name>A0A176VUF4_MARPO</name>
<evidence type="ECO:0000256" key="1">
    <source>
        <dbReference type="SAM" id="MobiDB-lite"/>
    </source>
</evidence>
<dbReference type="AlphaFoldDB" id="A0A176VUF4"/>
<dbReference type="Proteomes" id="UP000077202">
    <property type="component" value="Unassembled WGS sequence"/>
</dbReference>
<accession>A0A176VUF4</accession>
<dbReference type="EMBL" id="LVLJ01002769">
    <property type="protein sequence ID" value="OAE23775.1"/>
    <property type="molecule type" value="Genomic_DNA"/>
</dbReference>
<evidence type="ECO:0000313" key="3">
    <source>
        <dbReference type="Proteomes" id="UP000077202"/>
    </source>
</evidence>
<comment type="caution">
    <text evidence="2">The sequence shown here is derived from an EMBL/GenBank/DDBJ whole genome shotgun (WGS) entry which is preliminary data.</text>
</comment>
<feature type="region of interest" description="Disordered" evidence="1">
    <location>
        <begin position="23"/>
        <end position="51"/>
    </location>
</feature>
<protein>
    <submittedName>
        <fullName evidence="2">Uncharacterized protein</fullName>
    </submittedName>
</protein>
<sequence>MSFDAVRSNTLAGRLGCSPSYTDQGRQCEAGPTAIPSPAAPTPHSSAARARSSSVVPWPGALSFGTLGLLLMRASADECLCALRYAGADTERKSGDRAQRWDESICIVLTFLPDPETSIAGGVAFNCNCVRVQFDFVPGL</sequence>
<keyword evidence="3" id="KW-1185">Reference proteome</keyword>
<reference evidence="2" key="1">
    <citation type="submission" date="2016-03" db="EMBL/GenBank/DDBJ databases">
        <title>Mechanisms controlling the formation of the plant cell surface in tip-growing cells are functionally conserved among land plants.</title>
        <authorList>
            <person name="Honkanen S."/>
            <person name="Jones V.A."/>
            <person name="Morieri G."/>
            <person name="Champion C."/>
            <person name="Hetherington A.J."/>
            <person name="Kelly S."/>
            <person name="Saint-Marcoux D."/>
            <person name="Proust H."/>
            <person name="Prescott H."/>
            <person name="Dolan L."/>
        </authorList>
    </citation>
    <scope>NUCLEOTIDE SEQUENCE [LARGE SCALE GENOMIC DNA]</scope>
    <source>
        <tissue evidence="2">Whole gametophyte</tissue>
    </source>
</reference>
<proteinExistence type="predicted"/>
<evidence type="ECO:0000313" key="2">
    <source>
        <dbReference type="EMBL" id="OAE23775.1"/>
    </source>
</evidence>
<organism evidence="2 3">
    <name type="scientific">Marchantia polymorpha subsp. ruderalis</name>
    <dbReference type="NCBI Taxonomy" id="1480154"/>
    <lineage>
        <taxon>Eukaryota</taxon>
        <taxon>Viridiplantae</taxon>
        <taxon>Streptophyta</taxon>
        <taxon>Embryophyta</taxon>
        <taxon>Marchantiophyta</taxon>
        <taxon>Marchantiopsida</taxon>
        <taxon>Marchantiidae</taxon>
        <taxon>Marchantiales</taxon>
        <taxon>Marchantiaceae</taxon>
        <taxon>Marchantia</taxon>
    </lineage>
</organism>
<feature type="compositionally biased region" description="Low complexity" evidence="1">
    <location>
        <begin position="32"/>
        <end position="51"/>
    </location>
</feature>